<dbReference type="PROSITE" id="PS50887">
    <property type="entry name" value="GGDEF"/>
    <property type="match status" value="1"/>
</dbReference>
<feature type="domain" description="GGDEF" evidence="13">
    <location>
        <begin position="485"/>
        <end position="614"/>
    </location>
</feature>
<dbReference type="OrthoDB" id="5413461at2"/>
<keyword evidence="10" id="KW-0472">Membrane</keyword>
<feature type="domain" description="PAS" evidence="11">
    <location>
        <begin position="347"/>
        <end position="401"/>
    </location>
</feature>
<evidence type="ECO:0000256" key="4">
    <source>
        <dbReference type="ARBA" id="ARBA00022679"/>
    </source>
</evidence>
<dbReference type="GO" id="GO:0000160">
    <property type="term" value="P:phosphorelay signal transduction system"/>
    <property type="evidence" value="ECO:0007669"/>
    <property type="project" value="UniProtKB-KW"/>
</dbReference>
<dbReference type="SUPFAM" id="SSF55073">
    <property type="entry name" value="Nucleotide cyclase"/>
    <property type="match status" value="1"/>
</dbReference>
<evidence type="ECO:0000259" key="13">
    <source>
        <dbReference type="PROSITE" id="PS50887"/>
    </source>
</evidence>
<dbReference type="InterPro" id="IPR029787">
    <property type="entry name" value="Nucleotide_cyclase"/>
</dbReference>
<organism evidence="14 17">
    <name type="scientific">Aliarcobacter cibarius</name>
    <dbReference type="NCBI Taxonomy" id="255507"/>
    <lineage>
        <taxon>Bacteria</taxon>
        <taxon>Pseudomonadati</taxon>
        <taxon>Campylobacterota</taxon>
        <taxon>Epsilonproteobacteria</taxon>
        <taxon>Campylobacterales</taxon>
        <taxon>Arcobacteraceae</taxon>
        <taxon>Aliarcobacter</taxon>
    </lineage>
</organism>
<dbReference type="NCBIfam" id="TIGR00229">
    <property type="entry name" value="sensory_box"/>
    <property type="match status" value="1"/>
</dbReference>
<dbReference type="PANTHER" id="PTHR45138:SF9">
    <property type="entry name" value="DIGUANYLATE CYCLASE DGCM-RELATED"/>
    <property type="match status" value="1"/>
</dbReference>
<dbReference type="Proteomes" id="UP000509513">
    <property type="component" value="Chromosome"/>
</dbReference>
<dbReference type="GO" id="GO:0043709">
    <property type="term" value="P:cell adhesion involved in single-species biofilm formation"/>
    <property type="evidence" value="ECO:0007669"/>
    <property type="project" value="TreeGrafter"/>
</dbReference>
<feature type="transmembrane region" description="Helical" evidence="10">
    <location>
        <begin position="296"/>
        <end position="315"/>
    </location>
</feature>
<proteinExistence type="predicted"/>
<dbReference type="InterPro" id="IPR035965">
    <property type="entry name" value="PAS-like_dom_sf"/>
</dbReference>
<reference evidence="14 17" key="2">
    <citation type="submission" date="2020-05" db="EMBL/GenBank/DDBJ databases">
        <title>Complete genome sequencing of Campylobacter and Arcobacter type strains.</title>
        <authorList>
            <person name="Miller W.G."/>
            <person name="Yee E."/>
        </authorList>
    </citation>
    <scope>NUCLEOTIDE SEQUENCE [LARGE SCALE GENOMIC DNA]</scope>
    <source>
        <strain evidence="14 17">LMG 21996</strain>
    </source>
</reference>
<dbReference type="SUPFAM" id="SSF103190">
    <property type="entry name" value="Sensory domain-like"/>
    <property type="match status" value="1"/>
</dbReference>
<dbReference type="InterPro" id="IPR000700">
    <property type="entry name" value="PAS-assoc_C"/>
</dbReference>
<gene>
    <name evidence="14" type="ORF">ACBT_1377</name>
    <name evidence="15" type="ORF">FE247_01030</name>
</gene>
<keyword evidence="8" id="KW-0902">Two-component regulatory system</keyword>
<dbReference type="PROSITE" id="PS50113">
    <property type="entry name" value="PAC"/>
    <property type="match status" value="1"/>
</dbReference>
<keyword evidence="5" id="KW-0547">Nucleotide-binding</keyword>
<dbReference type="GO" id="GO:0052621">
    <property type="term" value="F:diguanylate cyclase activity"/>
    <property type="evidence" value="ECO:0007669"/>
    <property type="project" value="UniProtKB-EC"/>
</dbReference>
<evidence type="ECO:0000313" key="17">
    <source>
        <dbReference type="Proteomes" id="UP000509513"/>
    </source>
</evidence>
<dbReference type="GO" id="GO:0005524">
    <property type="term" value="F:ATP binding"/>
    <property type="evidence" value="ECO:0007669"/>
    <property type="project" value="UniProtKB-KW"/>
</dbReference>
<evidence type="ECO:0000256" key="8">
    <source>
        <dbReference type="ARBA" id="ARBA00023012"/>
    </source>
</evidence>
<dbReference type="Proteomes" id="UP000305417">
    <property type="component" value="Unassembled WGS sequence"/>
</dbReference>
<evidence type="ECO:0000256" key="5">
    <source>
        <dbReference type="ARBA" id="ARBA00022741"/>
    </source>
</evidence>
<evidence type="ECO:0000256" key="10">
    <source>
        <dbReference type="SAM" id="Phobius"/>
    </source>
</evidence>
<evidence type="ECO:0000313" key="14">
    <source>
        <dbReference type="EMBL" id="QKJ27286.1"/>
    </source>
</evidence>
<dbReference type="Gene3D" id="3.30.450.20">
    <property type="entry name" value="PAS domain"/>
    <property type="match status" value="2"/>
</dbReference>
<dbReference type="AlphaFoldDB" id="A0A5J6RH58"/>
<comment type="subcellular location">
    <subcellularLocation>
        <location evidence="1">Membrane</location>
    </subcellularLocation>
</comment>
<keyword evidence="6" id="KW-0418">Kinase</keyword>
<dbReference type="CDD" id="cd01949">
    <property type="entry name" value="GGDEF"/>
    <property type="match status" value="1"/>
</dbReference>
<dbReference type="KEGG" id="acib:ACBT_1377"/>
<sequence length="628" mass="73404">MKHKNFRKLFTIYFITFGILISLMGASINYYIQTMQANKILSQKASEVFQIRNENELKYYLNHLDNTLKSIKNSRLMQDFISSKNLYNKEKINDLFLSTSNANELIMRIRYIDKNGKEVILVDKNNSKNNSFVENDSNLKDQKESDYFKKISKLDNSNIWYSKLKLVTTNQEIEKPYKPTFIIGTPLFNKNNFDGILVINIFLNDLLKMVANSTIFNHYIIDKDNNYIFHPNEEFSFSSYKNIKRDIKEDFPNGLNDSEVFTYSLENIFKNEENLLMVIKAKDNYKNEIFLDKLKTLVLLLFITLFLSFIMAVMMSNTPIMLERELFKAHEDLNEFKEIINKYVITYSAKNDGTIIESSEAFEKVSGYSKEELIGNKISIIKHPTEDKETIKNLLNTIRKNQIWIGIIKNKTKDGREFWLEQTIIPKIDEKNHSLKKYLSVSIDITDKKLLEEMASIDKLTGIYNRRMLDEFLQKTIDVVSRHNEELSLIIIDIDYFKNVNDTYGHVEGDNVLFQVSKIISENLRSSDIFGRYGGEEFLIICTKTDKNSAFILAEKLRNAIKNHEFPNVGEKTISLGIAEFEKNDKVKSLLEKADLALYKAKNNGRNKTIIYEKEIKSLDKNSNFYYI</sequence>
<accession>A0A5J6RH58</accession>
<dbReference type="InterPro" id="IPR048760">
    <property type="entry name" value="VP0354-like_sensor_dom"/>
</dbReference>
<comment type="catalytic activity">
    <reaction evidence="9">
        <text>2 GTP = 3',3'-c-di-GMP + 2 diphosphate</text>
        <dbReference type="Rhea" id="RHEA:24898"/>
        <dbReference type="ChEBI" id="CHEBI:33019"/>
        <dbReference type="ChEBI" id="CHEBI:37565"/>
        <dbReference type="ChEBI" id="CHEBI:58805"/>
        <dbReference type="EC" id="2.7.7.65"/>
    </reaction>
</comment>
<dbReference type="GO" id="GO:0016301">
    <property type="term" value="F:kinase activity"/>
    <property type="evidence" value="ECO:0007669"/>
    <property type="project" value="UniProtKB-KW"/>
</dbReference>
<evidence type="ECO:0000256" key="1">
    <source>
        <dbReference type="ARBA" id="ARBA00004370"/>
    </source>
</evidence>
<dbReference type="EMBL" id="VBUC01000002">
    <property type="protein sequence ID" value="TLT01498.1"/>
    <property type="molecule type" value="Genomic_DNA"/>
</dbReference>
<dbReference type="RefSeq" id="WP_024775071.1">
    <property type="nucleotide sequence ID" value="NZ_CP043857.1"/>
</dbReference>
<dbReference type="InterPro" id="IPR043128">
    <property type="entry name" value="Rev_trsase/Diguanyl_cyclase"/>
</dbReference>
<evidence type="ECO:0000313" key="16">
    <source>
        <dbReference type="Proteomes" id="UP000305417"/>
    </source>
</evidence>
<evidence type="ECO:0000256" key="3">
    <source>
        <dbReference type="ARBA" id="ARBA00022553"/>
    </source>
</evidence>
<keyword evidence="7" id="KW-0067">ATP-binding</keyword>
<dbReference type="Pfam" id="PF00990">
    <property type="entry name" value="GGDEF"/>
    <property type="match status" value="1"/>
</dbReference>
<evidence type="ECO:0000256" key="7">
    <source>
        <dbReference type="ARBA" id="ARBA00022840"/>
    </source>
</evidence>
<keyword evidence="10" id="KW-0812">Transmembrane</keyword>
<dbReference type="NCBIfam" id="TIGR00254">
    <property type="entry name" value="GGDEF"/>
    <property type="match status" value="1"/>
</dbReference>
<dbReference type="CDD" id="cd18773">
    <property type="entry name" value="PDC1_HK_sensor"/>
    <property type="match status" value="1"/>
</dbReference>
<dbReference type="SMART" id="SM00267">
    <property type="entry name" value="GGDEF"/>
    <property type="match status" value="1"/>
</dbReference>
<evidence type="ECO:0000256" key="2">
    <source>
        <dbReference type="ARBA" id="ARBA00012528"/>
    </source>
</evidence>
<keyword evidence="3" id="KW-0597">Phosphoprotein</keyword>
<dbReference type="EMBL" id="CP054051">
    <property type="protein sequence ID" value="QKJ27286.1"/>
    <property type="molecule type" value="Genomic_DNA"/>
</dbReference>
<dbReference type="Pfam" id="PF13426">
    <property type="entry name" value="PAS_9"/>
    <property type="match status" value="1"/>
</dbReference>
<dbReference type="CDD" id="cd00130">
    <property type="entry name" value="PAS"/>
    <property type="match status" value="1"/>
</dbReference>
<evidence type="ECO:0000256" key="6">
    <source>
        <dbReference type="ARBA" id="ARBA00022777"/>
    </source>
</evidence>
<dbReference type="InterPro" id="IPR000014">
    <property type="entry name" value="PAS"/>
</dbReference>
<name>A0A5J6RH58_9BACT</name>
<keyword evidence="4" id="KW-0808">Transferase</keyword>
<dbReference type="PROSITE" id="PS50112">
    <property type="entry name" value="PAS"/>
    <property type="match status" value="1"/>
</dbReference>
<evidence type="ECO:0000256" key="9">
    <source>
        <dbReference type="ARBA" id="ARBA00034247"/>
    </source>
</evidence>
<keyword evidence="16" id="KW-1185">Reference proteome</keyword>
<dbReference type="GO" id="GO:0005886">
    <property type="term" value="C:plasma membrane"/>
    <property type="evidence" value="ECO:0007669"/>
    <property type="project" value="TreeGrafter"/>
</dbReference>
<dbReference type="SUPFAM" id="SSF55785">
    <property type="entry name" value="PYP-like sensor domain (PAS domain)"/>
    <property type="match status" value="1"/>
</dbReference>
<dbReference type="InterPro" id="IPR000160">
    <property type="entry name" value="GGDEF_dom"/>
</dbReference>
<dbReference type="STRING" id="1442598.GCA_000522465_00940"/>
<evidence type="ECO:0000259" key="12">
    <source>
        <dbReference type="PROSITE" id="PS50113"/>
    </source>
</evidence>
<evidence type="ECO:0000313" key="15">
    <source>
        <dbReference type="EMBL" id="TLT01498.1"/>
    </source>
</evidence>
<dbReference type="Pfam" id="PF21623">
    <property type="entry name" value="HK_sensor_dom_bact"/>
    <property type="match status" value="1"/>
</dbReference>
<dbReference type="SMART" id="SM00091">
    <property type="entry name" value="PAS"/>
    <property type="match status" value="1"/>
</dbReference>
<feature type="domain" description="PAC" evidence="12">
    <location>
        <begin position="401"/>
        <end position="457"/>
    </location>
</feature>
<protein>
    <recommendedName>
        <fullName evidence="2">diguanylate cyclase</fullName>
        <ecNumber evidence="2">2.7.7.65</ecNumber>
    </recommendedName>
</protein>
<dbReference type="InterPro" id="IPR050469">
    <property type="entry name" value="Diguanylate_Cyclase"/>
</dbReference>
<dbReference type="FunFam" id="3.30.70.270:FF:000001">
    <property type="entry name" value="Diguanylate cyclase domain protein"/>
    <property type="match status" value="1"/>
</dbReference>
<reference evidence="15 16" key="1">
    <citation type="submission" date="2019-05" db="EMBL/GenBank/DDBJ databases">
        <title>Arcobacter cibarius and Arcobacter thereius providing challenges in identification an antibiotic susceptibility and Quinolone resistance.</title>
        <authorList>
            <person name="Busch A."/>
            <person name="Hanel I."/>
            <person name="Hotzel H."/>
            <person name="Tomaso H."/>
        </authorList>
    </citation>
    <scope>NUCLEOTIDE SEQUENCE [LARGE SCALE GENOMIC DNA]</scope>
    <source>
        <strain evidence="15 16">16CS0831-2</strain>
    </source>
</reference>
<dbReference type="Gene3D" id="3.30.70.270">
    <property type="match status" value="1"/>
</dbReference>
<dbReference type="GO" id="GO:1902201">
    <property type="term" value="P:negative regulation of bacterial-type flagellum-dependent cell motility"/>
    <property type="evidence" value="ECO:0007669"/>
    <property type="project" value="TreeGrafter"/>
</dbReference>
<feature type="transmembrane region" description="Helical" evidence="10">
    <location>
        <begin position="12"/>
        <end position="32"/>
    </location>
</feature>
<dbReference type="EC" id="2.7.7.65" evidence="2"/>
<dbReference type="PANTHER" id="PTHR45138">
    <property type="entry name" value="REGULATORY COMPONENTS OF SENSORY TRANSDUCTION SYSTEM"/>
    <property type="match status" value="1"/>
</dbReference>
<evidence type="ECO:0000259" key="11">
    <source>
        <dbReference type="PROSITE" id="PS50112"/>
    </source>
</evidence>
<keyword evidence="10" id="KW-1133">Transmembrane helix</keyword>
<dbReference type="InterPro" id="IPR029151">
    <property type="entry name" value="Sensor-like_sf"/>
</dbReference>